<dbReference type="Proteomes" id="UP000236291">
    <property type="component" value="Unassembled WGS sequence"/>
</dbReference>
<sequence>MNMSHPVAKVASISGHLRHFLFSIPPLNTVKCNVDCAFFNNNTIMGYGLCFRDASGQLMYGESSWKQCFMTTAEAEA</sequence>
<accession>A0A2K3M5J6</accession>
<keyword evidence="1" id="KW-0648">Protein biosynthesis</keyword>
<evidence type="ECO:0000313" key="1">
    <source>
        <dbReference type="EMBL" id="PNX86023.1"/>
    </source>
</evidence>
<dbReference type="GO" id="GO:0003743">
    <property type="term" value="F:translation initiation factor activity"/>
    <property type="evidence" value="ECO:0007669"/>
    <property type="project" value="UniProtKB-KW"/>
</dbReference>
<comment type="caution">
    <text evidence="1">The sequence shown here is derived from an EMBL/GenBank/DDBJ whole genome shotgun (WGS) entry which is preliminary data.</text>
</comment>
<organism evidence="1 2">
    <name type="scientific">Trifolium pratense</name>
    <name type="common">Red clover</name>
    <dbReference type="NCBI Taxonomy" id="57577"/>
    <lineage>
        <taxon>Eukaryota</taxon>
        <taxon>Viridiplantae</taxon>
        <taxon>Streptophyta</taxon>
        <taxon>Embryophyta</taxon>
        <taxon>Tracheophyta</taxon>
        <taxon>Spermatophyta</taxon>
        <taxon>Magnoliopsida</taxon>
        <taxon>eudicotyledons</taxon>
        <taxon>Gunneridae</taxon>
        <taxon>Pentapetalae</taxon>
        <taxon>rosids</taxon>
        <taxon>fabids</taxon>
        <taxon>Fabales</taxon>
        <taxon>Fabaceae</taxon>
        <taxon>Papilionoideae</taxon>
        <taxon>50 kb inversion clade</taxon>
        <taxon>NPAAA clade</taxon>
        <taxon>Hologalegina</taxon>
        <taxon>IRL clade</taxon>
        <taxon>Trifolieae</taxon>
        <taxon>Trifolium</taxon>
    </lineage>
</organism>
<evidence type="ECO:0000313" key="2">
    <source>
        <dbReference type="Proteomes" id="UP000236291"/>
    </source>
</evidence>
<proteinExistence type="predicted"/>
<dbReference type="EMBL" id="ASHM01050137">
    <property type="protein sequence ID" value="PNX86023.1"/>
    <property type="molecule type" value="Genomic_DNA"/>
</dbReference>
<dbReference type="AlphaFoldDB" id="A0A2K3M5J6"/>
<gene>
    <name evidence="1" type="ORF">L195_g042099</name>
</gene>
<name>A0A2K3M5J6_TRIPR</name>
<reference evidence="1 2" key="1">
    <citation type="journal article" date="2014" name="Am. J. Bot.">
        <title>Genome assembly and annotation for red clover (Trifolium pratense; Fabaceae).</title>
        <authorList>
            <person name="Istvanek J."/>
            <person name="Jaros M."/>
            <person name="Krenek A."/>
            <person name="Repkova J."/>
        </authorList>
    </citation>
    <scope>NUCLEOTIDE SEQUENCE [LARGE SCALE GENOMIC DNA]</scope>
    <source>
        <strain evidence="2">cv. Tatra</strain>
        <tissue evidence="1">Young leaves</tissue>
    </source>
</reference>
<feature type="non-terminal residue" evidence="1">
    <location>
        <position position="77"/>
    </location>
</feature>
<keyword evidence="1" id="KW-0396">Initiation factor</keyword>
<reference evidence="1 2" key="2">
    <citation type="journal article" date="2017" name="Front. Plant Sci.">
        <title>Gene Classification and Mining of Molecular Markers Useful in Red Clover (Trifolium pratense) Breeding.</title>
        <authorList>
            <person name="Istvanek J."/>
            <person name="Dluhosova J."/>
            <person name="Dluhos P."/>
            <person name="Patkova L."/>
            <person name="Nedelnik J."/>
            <person name="Repkova J."/>
        </authorList>
    </citation>
    <scope>NUCLEOTIDE SEQUENCE [LARGE SCALE GENOMIC DNA]</scope>
    <source>
        <strain evidence="2">cv. Tatra</strain>
        <tissue evidence="1">Young leaves</tissue>
    </source>
</reference>
<protein>
    <submittedName>
        <fullName evidence="1">Eukaryotic translation initiation factor 3 subunit c</fullName>
    </submittedName>
</protein>